<keyword evidence="4" id="KW-1185">Reference proteome</keyword>
<accession>A0ABS8CHA2</accession>
<keyword evidence="3" id="KW-0255">Endonuclease</keyword>
<dbReference type="Pfam" id="PF03372">
    <property type="entry name" value="Exo_endo_phos"/>
    <property type="match status" value="1"/>
</dbReference>
<dbReference type="SUPFAM" id="SSF56219">
    <property type="entry name" value="DNase I-like"/>
    <property type="match status" value="1"/>
</dbReference>
<gene>
    <name evidence="3" type="ORF">H0485_01835</name>
</gene>
<name>A0ABS8CHA2_9RHOB</name>
<dbReference type="EMBL" id="JACDXX010000002">
    <property type="protein sequence ID" value="MCB5408749.1"/>
    <property type="molecule type" value="Genomic_DNA"/>
</dbReference>
<evidence type="ECO:0000313" key="4">
    <source>
        <dbReference type="Proteomes" id="UP001198571"/>
    </source>
</evidence>
<dbReference type="GO" id="GO:0004519">
    <property type="term" value="F:endonuclease activity"/>
    <property type="evidence" value="ECO:0007669"/>
    <property type="project" value="UniProtKB-KW"/>
</dbReference>
<dbReference type="InterPro" id="IPR005135">
    <property type="entry name" value="Endo/exonuclease/phosphatase"/>
</dbReference>
<comment type="caution">
    <text evidence="3">The sequence shown here is derived from an EMBL/GenBank/DDBJ whole genome shotgun (WGS) entry which is preliminary data.</text>
</comment>
<evidence type="ECO:0000256" key="1">
    <source>
        <dbReference type="SAM" id="MobiDB-lite"/>
    </source>
</evidence>
<dbReference type="InterPro" id="IPR036691">
    <property type="entry name" value="Endo/exonu/phosph_ase_sf"/>
</dbReference>
<organism evidence="3 4">
    <name type="scientific">Pseudogemmobacter faecipullorum</name>
    <dbReference type="NCBI Taxonomy" id="2755041"/>
    <lineage>
        <taxon>Bacteria</taxon>
        <taxon>Pseudomonadati</taxon>
        <taxon>Pseudomonadota</taxon>
        <taxon>Alphaproteobacteria</taxon>
        <taxon>Rhodobacterales</taxon>
        <taxon>Paracoccaceae</taxon>
        <taxon>Pseudogemmobacter</taxon>
    </lineage>
</organism>
<reference evidence="3 4" key="1">
    <citation type="submission" date="2020-07" db="EMBL/GenBank/DDBJ databases">
        <title>Pseudogemmobacter sp. nov., isolated from poultry manure in Taiwan.</title>
        <authorList>
            <person name="Lin S.-Y."/>
            <person name="Tang Y.-S."/>
            <person name="Young C.-C."/>
        </authorList>
    </citation>
    <scope>NUCLEOTIDE SEQUENCE [LARGE SCALE GENOMIC DNA]</scope>
    <source>
        <strain evidence="3 4">CC-YST710</strain>
    </source>
</reference>
<feature type="domain" description="Endonuclease/exonuclease/phosphatase" evidence="2">
    <location>
        <begin position="75"/>
        <end position="381"/>
    </location>
</feature>
<protein>
    <submittedName>
        <fullName evidence="3">Endonuclease/exonuclease/phosphatase family protein</fullName>
    </submittedName>
</protein>
<dbReference type="Proteomes" id="UP001198571">
    <property type="component" value="Unassembled WGS sequence"/>
</dbReference>
<feature type="region of interest" description="Disordered" evidence="1">
    <location>
        <begin position="1"/>
        <end position="36"/>
    </location>
</feature>
<keyword evidence="3" id="KW-0540">Nuclease</keyword>
<proteinExistence type="predicted"/>
<evidence type="ECO:0000313" key="3">
    <source>
        <dbReference type="EMBL" id="MCB5408749.1"/>
    </source>
</evidence>
<sequence>MGISAGKSADARYRHGPGGGDDPLQTRCGRHGPGQRKLRHGLNHDLTPGLSLLWSAACLLLLTFAPLRAESLRLATWNSDFERKGPGLLLRDISSGKDPQIGAALHLLAALQADVLLLSGFDYDHDLMAARAFAAGLRLQGLDYPWLYALRPNRGMQTGLDLDGDGRKGGPGDAQGFGWFAGQSGMLLLSRYPVQSAGVQDYSTFLWRDLPDALLPDSLSPAARAILRLSTTAHWQIPLLLPGQRSLTLLAWHASPPVFDGADDLNGRRNHDETAFWLALLSGQLGLPRPATPFVLIGTPNLDPEDGEGRRAAIRALLAHPALQDPAPRALWSEADPGQKGDPALDTVRLAAPGGLRLAMILPDRSLKVTGSGVFRPRPEDPLARASALASRHFPIWVDLQLPD</sequence>
<dbReference type="Gene3D" id="3.60.10.10">
    <property type="entry name" value="Endonuclease/exonuclease/phosphatase"/>
    <property type="match status" value="1"/>
</dbReference>
<keyword evidence="3" id="KW-0378">Hydrolase</keyword>
<evidence type="ECO:0000259" key="2">
    <source>
        <dbReference type="Pfam" id="PF03372"/>
    </source>
</evidence>